<name>S8D0E3_9LAMI</name>
<dbReference type="Proteomes" id="UP000015453">
    <property type="component" value="Unassembled WGS sequence"/>
</dbReference>
<gene>
    <name evidence="1" type="ORF">M569_01968</name>
</gene>
<proteinExistence type="predicted"/>
<feature type="non-terminal residue" evidence="1">
    <location>
        <position position="152"/>
    </location>
</feature>
<sequence length="152" mass="16372">MVAALSFGAGTLPEVIFLSPHIPRKVIKLHFPKAQNIGGRGCGETLVTKIRAAQSGKAVVLDEKDKELEARLNGSLNGNGAAVDYNVSNGSVVDYSNEVSTKYVNGNVTGSVPSESEMKIVVKEAVISRKRTIEDIGQEEAWFKRNGQDQVE</sequence>
<dbReference type="OrthoDB" id="1831473at2759"/>
<reference evidence="1 2" key="1">
    <citation type="journal article" date="2013" name="BMC Genomics">
        <title>The miniature genome of a carnivorous plant Genlisea aurea contains a low number of genes and short non-coding sequences.</title>
        <authorList>
            <person name="Leushkin E.V."/>
            <person name="Sutormin R.A."/>
            <person name="Nabieva E.R."/>
            <person name="Penin A.A."/>
            <person name="Kondrashov A.S."/>
            <person name="Logacheva M.D."/>
        </authorList>
    </citation>
    <scope>NUCLEOTIDE SEQUENCE [LARGE SCALE GENOMIC DNA]</scope>
</reference>
<accession>S8D0E3</accession>
<comment type="caution">
    <text evidence="1">The sequence shown here is derived from an EMBL/GenBank/DDBJ whole genome shotgun (WGS) entry which is preliminary data.</text>
</comment>
<dbReference type="EMBL" id="AUSU01000692">
    <property type="protein sequence ID" value="EPS72795.1"/>
    <property type="molecule type" value="Genomic_DNA"/>
</dbReference>
<evidence type="ECO:0000313" key="2">
    <source>
        <dbReference type="Proteomes" id="UP000015453"/>
    </source>
</evidence>
<organism evidence="1 2">
    <name type="scientific">Genlisea aurea</name>
    <dbReference type="NCBI Taxonomy" id="192259"/>
    <lineage>
        <taxon>Eukaryota</taxon>
        <taxon>Viridiplantae</taxon>
        <taxon>Streptophyta</taxon>
        <taxon>Embryophyta</taxon>
        <taxon>Tracheophyta</taxon>
        <taxon>Spermatophyta</taxon>
        <taxon>Magnoliopsida</taxon>
        <taxon>eudicotyledons</taxon>
        <taxon>Gunneridae</taxon>
        <taxon>Pentapetalae</taxon>
        <taxon>asterids</taxon>
        <taxon>lamiids</taxon>
        <taxon>Lamiales</taxon>
        <taxon>Lentibulariaceae</taxon>
        <taxon>Genlisea</taxon>
    </lineage>
</organism>
<evidence type="ECO:0000313" key="1">
    <source>
        <dbReference type="EMBL" id="EPS72795.1"/>
    </source>
</evidence>
<keyword evidence="2" id="KW-1185">Reference proteome</keyword>
<dbReference type="AlphaFoldDB" id="S8D0E3"/>
<protein>
    <submittedName>
        <fullName evidence="1">Uncharacterized protein</fullName>
    </submittedName>
</protein>